<keyword evidence="1 4" id="KW-0378">Hydrolase</keyword>
<keyword evidence="3 4" id="KW-0443">Lipid metabolism</keyword>
<dbReference type="AlphaFoldDB" id="A0A1Y3QX42"/>
<feature type="chain" id="PRO_5012486295" evidence="5">
    <location>
        <begin position="22"/>
        <end position="775"/>
    </location>
</feature>
<evidence type="ECO:0000256" key="2">
    <source>
        <dbReference type="ARBA" id="ARBA00022963"/>
    </source>
</evidence>
<dbReference type="Pfam" id="PF01734">
    <property type="entry name" value="Patatin"/>
    <property type="match status" value="1"/>
</dbReference>
<evidence type="ECO:0000256" key="3">
    <source>
        <dbReference type="ARBA" id="ARBA00023098"/>
    </source>
</evidence>
<evidence type="ECO:0000313" key="7">
    <source>
        <dbReference type="EMBL" id="OUN02848.1"/>
    </source>
</evidence>
<dbReference type="InterPro" id="IPR016035">
    <property type="entry name" value="Acyl_Trfase/lysoPLipase"/>
</dbReference>
<evidence type="ECO:0000313" key="8">
    <source>
        <dbReference type="Proteomes" id="UP000195772"/>
    </source>
</evidence>
<dbReference type="eggNOG" id="COG1752">
    <property type="taxonomic scope" value="Bacteria"/>
</dbReference>
<feature type="active site" description="Proton acceptor" evidence="4">
    <location>
        <position position="218"/>
    </location>
</feature>
<gene>
    <name evidence="7" type="ORF">B5G41_09960</name>
</gene>
<dbReference type="GO" id="GO:0016042">
    <property type="term" value="P:lipid catabolic process"/>
    <property type="evidence" value="ECO:0007669"/>
    <property type="project" value="UniProtKB-UniRule"/>
</dbReference>
<evidence type="ECO:0000256" key="4">
    <source>
        <dbReference type="PROSITE-ProRule" id="PRU01161"/>
    </source>
</evidence>
<keyword evidence="2 4" id="KW-0442">Lipid degradation</keyword>
<feature type="short sequence motif" description="GXSXG" evidence="4">
    <location>
        <begin position="67"/>
        <end position="71"/>
    </location>
</feature>
<dbReference type="SUPFAM" id="SSF52151">
    <property type="entry name" value="FabD/lysophospholipase-like"/>
    <property type="match status" value="1"/>
</dbReference>
<feature type="short sequence motif" description="GXGXXG" evidence="4">
    <location>
        <begin position="40"/>
        <end position="45"/>
    </location>
</feature>
<dbReference type="InterPro" id="IPR050301">
    <property type="entry name" value="NTE"/>
</dbReference>
<dbReference type="RefSeq" id="WP_087402703.1">
    <property type="nucleotide sequence ID" value="NZ_NFHB01000006.1"/>
</dbReference>
<name>A0A1Y3QX42_9BACT</name>
<sequence length="775" mass="86959">MLRKTLSFISVLLLAATAAGAQNPDDGTARPRSVGVVMSGGGAKGLYHIGVLEALEENGVPIDYVAGTSMGSIIAAMYAAGYSPAQMREIVASGVVKEWVSGRIDPRYTPYYRQIGHNPSFISVRLNLGSSGKRFRVTNLISSTPIEMALTELFAPASAAAGGDFDRLMVPFLCVSSDMNAREPVVMRNGDLCEAVRSSMSIPLVFKPMKVDSMLLYDGGIYDNFPWRPLDVGFRPDLIVGSICTAGNTPPGEDINILDQAFMLAMHDTDYDLPKGRSVTVRRAVDVNMLDFDSAVAVMDSGYADAMAVMPQILERVSERWSPQRYAERREEFRAKCPPLVFNDYKLEVLSPAPEAYIRDFVKVDRRTPGRQRPMGFSELRDNLYAVLADGDFTMDFPHVAYDTVKERYSFRAKFHTKPNFKITIGGNVSSTAFNQAYIGVNYQTIGRVGQQLGADLYLGPIYTWGTIGGRTDFYAWKPIFLDYSYNFAVRNFRHGSFGNVTKIDNTRQVKNSESFFSVAAGMPLAHRGVFLIRANGGHVNYRYDSDELFADDTDHSRYSFFGIKAELARNTLDKFLYPRRGSDLKLSGIFVTGRDKYEPFDAKKFLSRTPRQWFGARFTWDKYFDMPGCSWLSLGLNVDGVITNHPEFTTEGATVMSMPAYEPVPHAQMIYMPDFRGRRFAAGGIMPTFDLMHNFFLRTGFYAMFREKRSFVPGVSGPVEDKRWHYIAEASLVYHTPIGPVSLALTKYDLRNWKNMYLTFNFGYAIFAPKGTFY</sequence>
<dbReference type="PROSITE" id="PS51635">
    <property type="entry name" value="PNPLA"/>
    <property type="match status" value="1"/>
</dbReference>
<comment type="caution">
    <text evidence="7">The sequence shown here is derived from an EMBL/GenBank/DDBJ whole genome shotgun (WGS) entry which is preliminary data.</text>
</comment>
<dbReference type="EMBL" id="NFHB01000006">
    <property type="protein sequence ID" value="OUN02848.1"/>
    <property type="molecule type" value="Genomic_DNA"/>
</dbReference>
<feature type="active site" description="Nucleophile" evidence="4">
    <location>
        <position position="69"/>
    </location>
</feature>
<keyword evidence="5" id="KW-0732">Signal</keyword>
<evidence type="ECO:0000259" key="6">
    <source>
        <dbReference type="PROSITE" id="PS51635"/>
    </source>
</evidence>
<accession>A0A1Y3QX42</accession>
<feature type="signal peptide" evidence="5">
    <location>
        <begin position="1"/>
        <end position="21"/>
    </location>
</feature>
<dbReference type="InterPro" id="IPR002641">
    <property type="entry name" value="PNPLA_dom"/>
</dbReference>
<protein>
    <submittedName>
        <fullName evidence="7">Phospholipase</fullName>
    </submittedName>
</protein>
<feature type="short sequence motif" description="DGA/G" evidence="4">
    <location>
        <begin position="218"/>
        <end position="220"/>
    </location>
</feature>
<evidence type="ECO:0000256" key="5">
    <source>
        <dbReference type="SAM" id="SignalP"/>
    </source>
</evidence>
<dbReference type="OrthoDB" id="9770965at2"/>
<feature type="domain" description="PNPLA" evidence="6">
    <location>
        <begin position="36"/>
        <end position="231"/>
    </location>
</feature>
<organism evidence="7 8">
    <name type="scientific">Alistipes onderdonkii</name>
    <dbReference type="NCBI Taxonomy" id="328813"/>
    <lineage>
        <taxon>Bacteria</taxon>
        <taxon>Pseudomonadati</taxon>
        <taxon>Bacteroidota</taxon>
        <taxon>Bacteroidia</taxon>
        <taxon>Bacteroidales</taxon>
        <taxon>Rikenellaceae</taxon>
        <taxon>Alistipes</taxon>
    </lineage>
</organism>
<dbReference type="GO" id="GO:0016787">
    <property type="term" value="F:hydrolase activity"/>
    <property type="evidence" value="ECO:0007669"/>
    <property type="project" value="UniProtKB-UniRule"/>
</dbReference>
<evidence type="ECO:0000256" key="1">
    <source>
        <dbReference type="ARBA" id="ARBA00022801"/>
    </source>
</evidence>
<dbReference type="Gene3D" id="2.40.160.50">
    <property type="entry name" value="membrane protein fhac: a member of the omp85/tpsb transporter family"/>
    <property type="match status" value="1"/>
</dbReference>
<proteinExistence type="predicted"/>
<reference evidence="8" key="1">
    <citation type="submission" date="2017-04" db="EMBL/GenBank/DDBJ databases">
        <title>Function of individual gut microbiota members based on whole genome sequencing of pure cultures obtained from chicken caecum.</title>
        <authorList>
            <person name="Medvecky M."/>
            <person name="Cejkova D."/>
            <person name="Polansky O."/>
            <person name="Karasova D."/>
            <person name="Kubasova T."/>
            <person name="Cizek A."/>
            <person name="Rychlik I."/>
        </authorList>
    </citation>
    <scope>NUCLEOTIDE SEQUENCE [LARGE SCALE GENOMIC DNA]</scope>
    <source>
        <strain evidence="8">An90</strain>
    </source>
</reference>
<dbReference type="CDD" id="cd07205">
    <property type="entry name" value="Pat_PNPLA6_PNPLA7_NTE1_like"/>
    <property type="match status" value="1"/>
</dbReference>
<dbReference type="Gene3D" id="3.40.1090.10">
    <property type="entry name" value="Cytosolic phospholipase A2 catalytic domain"/>
    <property type="match status" value="2"/>
</dbReference>
<dbReference type="PANTHER" id="PTHR14226">
    <property type="entry name" value="NEUROPATHY TARGET ESTERASE/SWISS CHEESE D.MELANOGASTER"/>
    <property type="match status" value="1"/>
</dbReference>
<dbReference type="PANTHER" id="PTHR14226:SF29">
    <property type="entry name" value="NEUROPATHY TARGET ESTERASE SWS"/>
    <property type="match status" value="1"/>
</dbReference>
<dbReference type="Proteomes" id="UP000195772">
    <property type="component" value="Unassembled WGS sequence"/>
</dbReference>